<evidence type="ECO:0000259" key="4">
    <source>
        <dbReference type="Pfam" id="PF19032"/>
    </source>
</evidence>
<dbReference type="Proteomes" id="UP000792457">
    <property type="component" value="Unassembled WGS sequence"/>
</dbReference>
<comment type="caution">
    <text evidence="6">The sequence shown here is derived from an EMBL/GenBank/DDBJ whole genome shotgun (WGS) entry which is preliminary data.</text>
</comment>
<dbReference type="InterPro" id="IPR043989">
    <property type="entry name" value="CCZ1/INTU/HSP4_longin_3"/>
</dbReference>
<name>A0A8K0P0N4_LADFU</name>
<gene>
    <name evidence="6" type="ORF">J437_LFUL007036</name>
</gene>
<dbReference type="PANTHER" id="PTHR13056">
    <property type="entry name" value="VACUOLAR FUSION PROTEIN CCZ1 HOMOLOG-RELATED"/>
    <property type="match status" value="1"/>
</dbReference>
<evidence type="ECO:0000256" key="2">
    <source>
        <dbReference type="SAM" id="MobiDB-lite"/>
    </source>
</evidence>
<evidence type="ECO:0000313" key="6">
    <source>
        <dbReference type="EMBL" id="KAG8228318.1"/>
    </source>
</evidence>
<reference evidence="6" key="2">
    <citation type="submission" date="2017-10" db="EMBL/GenBank/DDBJ databases">
        <title>Ladona fulva Genome sequencing and assembly.</title>
        <authorList>
            <person name="Murali S."/>
            <person name="Richards S."/>
            <person name="Bandaranaike D."/>
            <person name="Bellair M."/>
            <person name="Blankenburg K."/>
            <person name="Chao H."/>
            <person name="Dinh H."/>
            <person name="Doddapaneni H."/>
            <person name="Dugan-Rocha S."/>
            <person name="Elkadiri S."/>
            <person name="Gnanaolivu R."/>
            <person name="Hernandez B."/>
            <person name="Skinner E."/>
            <person name="Javaid M."/>
            <person name="Lee S."/>
            <person name="Li M."/>
            <person name="Ming W."/>
            <person name="Munidasa M."/>
            <person name="Muniz J."/>
            <person name="Nguyen L."/>
            <person name="Hughes D."/>
            <person name="Osuji N."/>
            <person name="Pu L.-L."/>
            <person name="Puazo M."/>
            <person name="Qu C."/>
            <person name="Quiroz J."/>
            <person name="Raj R."/>
            <person name="Weissenberger G."/>
            <person name="Xin Y."/>
            <person name="Zou X."/>
            <person name="Han Y."/>
            <person name="Worley K."/>
            <person name="Muzny D."/>
            <person name="Gibbs R."/>
        </authorList>
    </citation>
    <scope>NUCLEOTIDE SEQUENCE</scope>
    <source>
        <strain evidence="6">Sampled in the wild</strain>
    </source>
</reference>
<evidence type="ECO:0000256" key="1">
    <source>
        <dbReference type="ARBA" id="ARBA00005352"/>
    </source>
</evidence>
<dbReference type="InterPro" id="IPR013176">
    <property type="entry name" value="Ccz1"/>
</dbReference>
<dbReference type="Pfam" id="PF19033">
    <property type="entry name" value="Intu_longin_3"/>
    <property type="match status" value="1"/>
</dbReference>
<dbReference type="PANTHER" id="PTHR13056:SF0">
    <property type="entry name" value="VACUOLAR FUSION PROTEIN CCZ1 HOMOLOG-RELATED"/>
    <property type="match status" value="1"/>
</dbReference>
<comment type="similarity">
    <text evidence="1">Belongs to the CCZ1 family.</text>
</comment>
<feature type="domain" description="CCZ1/INTU/HPS4 third Longin" evidence="5">
    <location>
        <begin position="424"/>
        <end position="544"/>
    </location>
</feature>
<feature type="domain" description="CCZ1/INTU second Longin" evidence="4">
    <location>
        <begin position="227"/>
        <end position="347"/>
    </location>
</feature>
<evidence type="ECO:0008006" key="8">
    <source>
        <dbReference type="Google" id="ProtNLM"/>
    </source>
</evidence>
<dbReference type="Pfam" id="PF19032">
    <property type="entry name" value="Intu_longin_2"/>
    <property type="match status" value="1"/>
</dbReference>
<dbReference type="AlphaFoldDB" id="A0A8K0P0N4"/>
<dbReference type="Pfam" id="PF19031">
    <property type="entry name" value="Intu_longin_1"/>
    <property type="match status" value="1"/>
</dbReference>
<keyword evidence="7" id="KW-1185">Reference proteome</keyword>
<feature type="domain" description="CCZ1/INTU/HSP4 first Longin" evidence="3">
    <location>
        <begin position="10"/>
        <end position="138"/>
    </location>
</feature>
<dbReference type="OrthoDB" id="240546at2759"/>
<feature type="region of interest" description="Disordered" evidence="2">
    <location>
        <begin position="380"/>
        <end position="414"/>
    </location>
</feature>
<evidence type="ECO:0000259" key="3">
    <source>
        <dbReference type="Pfam" id="PF19031"/>
    </source>
</evidence>
<dbReference type="GO" id="GO:0035658">
    <property type="term" value="C:Mon1-Ccz1 complex"/>
    <property type="evidence" value="ECO:0007669"/>
    <property type="project" value="InterPro"/>
</dbReference>
<sequence length="556" mass="61968">MSASSEISLINFYVVNTNLSYAEGEEEKKILYFWPPETDLDTQMKNVGLSEAIIKFTETFNPGKPCEALHTQKTRQLYHNPEKGFWIVMTINLPLVTRSASNSYSGGTTLVWGEEEVQDRVFLGVLRHAYRTFCLFSGSFTSLVEKGRSKVLNKGAGDVDDHYYLLRSRLDHFFSLYLNQSLRLNHADLLEVFQGVSFLPLDRRSFLRVRCFLSRAEEDVDWVLRKSGLNADETQVLYRYLVGSLLPAHLEGTELQGGSIPRHGRYPPSSSHYGRFVTGPSNLCDGAPIGKMPLVFVNPQVPKQNASEGKNNFGVLESEKSKNKEEPFHLLVYRALSATLCLLISDTYSLTLSDFREIDAALGPGLTSLASQVAEMIGGGLAPASPTTPSSAHSSPASSSSPASASPGFGPHLPPPIIHGSSGPRFLYFNRLNLAVKSSIHLDSRGVGNVAVTRDVLMMLADINTDLRGYPFNTYETERNDNHHDKSLQKRIQPSYKSVSAEIMLNTESDVWVVGKLSDQREFYVVLCQKNADLMTVNEEVKRLCDSQFKCIFFHE</sequence>
<dbReference type="InterPro" id="IPR043988">
    <property type="entry name" value="CCZ1/INTU_longin_2"/>
</dbReference>
<proteinExistence type="inferred from homology"/>
<protein>
    <recommendedName>
        <fullName evidence="8">CCZ1/INTU/HSP4 first Longin domain-containing protein</fullName>
    </recommendedName>
</protein>
<feature type="compositionally biased region" description="Low complexity" evidence="2">
    <location>
        <begin position="382"/>
        <end position="407"/>
    </location>
</feature>
<reference evidence="6" key="1">
    <citation type="submission" date="2013-04" db="EMBL/GenBank/DDBJ databases">
        <authorList>
            <person name="Qu J."/>
            <person name="Murali S.C."/>
            <person name="Bandaranaike D."/>
            <person name="Bellair M."/>
            <person name="Blankenburg K."/>
            <person name="Chao H."/>
            <person name="Dinh H."/>
            <person name="Doddapaneni H."/>
            <person name="Downs B."/>
            <person name="Dugan-Rocha S."/>
            <person name="Elkadiri S."/>
            <person name="Gnanaolivu R.D."/>
            <person name="Hernandez B."/>
            <person name="Javaid M."/>
            <person name="Jayaseelan J.C."/>
            <person name="Lee S."/>
            <person name="Li M."/>
            <person name="Ming W."/>
            <person name="Munidasa M."/>
            <person name="Muniz J."/>
            <person name="Nguyen L."/>
            <person name="Ongeri F."/>
            <person name="Osuji N."/>
            <person name="Pu L.-L."/>
            <person name="Puazo M."/>
            <person name="Qu C."/>
            <person name="Quiroz J."/>
            <person name="Raj R."/>
            <person name="Weissenberger G."/>
            <person name="Xin Y."/>
            <person name="Zou X."/>
            <person name="Han Y."/>
            <person name="Richards S."/>
            <person name="Worley K."/>
            <person name="Muzny D."/>
            <person name="Gibbs R."/>
        </authorList>
    </citation>
    <scope>NUCLEOTIDE SEQUENCE</scope>
    <source>
        <strain evidence="6">Sampled in the wild</strain>
    </source>
</reference>
<organism evidence="6 7">
    <name type="scientific">Ladona fulva</name>
    <name type="common">Scarce chaser dragonfly</name>
    <name type="synonym">Libellula fulva</name>
    <dbReference type="NCBI Taxonomy" id="123851"/>
    <lineage>
        <taxon>Eukaryota</taxon>
        <taxon>Metazoa</taxon>
        <taxon>Ecdysozoa</taxon>
        <taxon>Arthropoda</taxon>
        <taxon>Hexapoda</taxon>
        <taxon>Insecta</taxon>
        <taxon>Pterygota</taxon>
        <taxon>Palaeoptera</taxon>
        <taxon>Odonata</taxon>
        <taxon>Epiprocta</taxon>
        <taxon>Anisoptera</taxon>
        <taxon>Libelluloidea</taxon>
        <taxon>Libellulidae</taxon>
        <taxon>Ladona</taxon>
    </lineage>
</organism>
<dbReference type="GO" id="GO:0016192">
    <property type="term" value="P:vesicle-mediated transport"/>
    <property type="evidence" value="ECO:0007669"/>
    <property type="project" value="InterPro"/>
</dbReference>
<dbReference type="InterPro" id="IPR043987">
    <property type="entry name" value="CCZ1/INTU/HSP4_longin_1"/>
</dbReference>
<dbReference type="EMBL" id="KZ308366">
    <property type="protein sequence ID" value="KAG8228318.1"/>
    <property type="molecule type" value="Genomic_DNA"/>
</dbReference>
<accession>A0A8K0P0N4</accession>
<evidence type="ECO:0000313" key="7">
    <source>
        <dbReference type="Proteomes" id="UP000792457"/>
    </source>
</evidence>
<evidence type="ECO:0000259" key="5">
    <source>
        <dbReference type="Pfam" id="PF19033"/>
    </source>
</evidence>